<proteinExistence type="predicted"/>
<protein>
    <submittedName>
        <fullName evidence="2">Unnamed protein product</fullName>
    </submittedName>
</protein>
<feature type="compositionally biased region" description="Basic residues" evidence="1">
    <location>
        <begin position="119"/>
        <end position="133"/>
    </location>
</feature>
<feature type="region of interest" description="Disordered" evidence="1">
    <location>
        <begin position="247"/>
        <end position="270"/>
    </location>
</feature>
<gene>
    <name evidence="2" type="ORF">Pfra01_000832500</name>
</gene>
<dbReference type="AlphaFoldDB" id="A0A9W7CI14"/>
<evidence type="ECO:0000256" key="1">
    <source>
        <dbReference type="SAM" id="MobiDB-lite"/>
    </source>
</evidence>
<dbReference type="Proteomes" id="UP001165121">
    <property type="component" value="Unassembled WGS sequence"/>
</dbReference>
<evidence type="ECO:0000313" key="2">
    <source>
        <dbReference type="EMBL" id="GMF33489.1"/>
    </source>
</evidence>
<feature type="region of interest" description="Disordered" evidence="1">
    <location>
        <begin position="1"/>
        <end position="148"/>
    </location>
</feature>
<feature type="compositionally biased region" description="Basic and acidic residues" evidence="1">
    <location>
        <begin position="139"/>
        <end position="148"/>
    </location>
</feature>
<feature type="compositionally biased region" description="Basic and acidic residues" evidence="1">
    <location>
        <begin position="13"/>
        <end position="25"/>
    </location>
</feature>
<feature type="region of interest" description="Disordered" evidence="1">
    <location>
        <begin position="286"/>
        <end position="308"/>
    </location>
</feature>
<sequence length="412" mass="44281">MVRVPGSSGDSQGFHRESTEEDVKIKTGPANELSTEEGSPPTTWKTPGSSDRQSAGRSSDDENEEGSAMALEEKPRPPPQVPSGTPADRDANRGPPDGDPTVATEGPSSNKTPPASHPASKKKKLKTARRKLKAPGSEAGDHEEPHTMTDDQLESAFHYKSHRRMHEDPVMKIMRPKPIGELQGPVKAPREASDMLDAVKILMRSLHPNWKSSWIVTVCVGHLGSGIGIGELRRAATDDVGTVWRRHAPITEGSARDKRDAKSSASPPSRMQSFFDAAMERFLKEQQASSNMPAAAREPADPKLSGAQDVDMKSVGSAHSHLSEYDPDDLNVDVPARAAVAATDSSGAGTVLATRIRVSAISDLKEFSGKGHDEDRARSWFSKVKSAFMRDQAPDSEKCLVFGDLRGTGTGG</sequence>
<dbReference type="EMBL" id="BSXT01000742">
    <property type="protein sequence ID" value="GMF33489.1"/>
    <property type="molecule type" value="Genomic_DNA"/>
</dbReference>
<evidence type="ECO:0000313" key="3">
    <source>
        <dbReference type="Proteomes" id="UP001165121"/>
    </source>
</evidence>
<organism evidence="2 3">
    <name type="scientific">Phytophthora fragariaefolia</name>
    <dbReference type="NCBI Taxonomy" id="1490495"/>
    <lineage>
        <taxon>Eukaryota</taxon>
        <taxon>Sar</taxon>
        <taxon>Stramenopiles</taxon>
        <taxon>Oomycota</taxon>
        <taxon>Peronosporomycetes</taxon>
        <taxon>Peronosporales</taxon>
        <taxon>Peronosporaceae</taxon>
        <taxon>Phytophthora</taxon>
    </lineage>
</organism>
<reference evidence="2" key="1">
    <citation type="submission" date="2023-04" db="EMBL/GenBank/DDBJ databases">
        <title>Phytophthora fragariaefolia NBRC 109709.</title>
        <authorList>
            <person name="Ichikawa N."/>
            <person name="Sato H."/>
            <person name="Tonouchi N."/>
        </authorList>
    </citation>
    <scope>NUCLEOTIDE SEQUENCE</scope>
    <source>
        <strain evidence="2">NBRC 109709</strain>
    </source>
</reference>
<keyword evidence="3" id="KW-1185">Reference proteome</keyword>
<accession>A0A9W7CI14</accession>
<comment type="caution">
    <text evidence="2">The sequence shown here is derived from an EMBL/GenBank/DDBJ whole genome shotgun (WGS) entry which is preliminary data.</text>
</comment>
<feature type="compositionally biased region" description="Polar residues" evidence="1">
    <location>
        <begin position="32"/>
        <end position="57"/>
    </location>
</feature>
<name>A0A9W7CI14_9STRA</name>